<keyword evidence="6" id="KW-0663">Pyridoxal phosphate</keyword>
<name>Q0VLX4_ALCBS</name>
<dbReference type="Proteomes" id="UP000008871">
    <property type="component" value="Chromosome"/>
</dbReference>
<dbReference type="Pfam" id="PF00155">
    <property type="entry name" value="Aminotran_1_2"/>
    <property type="match status" value="1"/>
</dbReference>
<evidence type="ECO:0000256" key="9">
    <source>
        <dbReference type="ARBA" id="ARBA00048531"/>
    </source>
</evidence>
<dbReference type="OrthoDB" id="9799304at2"/>
<evidence type="ECO:0000256" key="5">
    <source>
        <dbReference type="ARBA" id="ARBA00022573"/>
    </source>
</evidence>
<evidence type="ECO:0000256" key="3">
    <source>
        <dbReference type="ARBA" id="ARBA00004953"/>
    </source>
</evidence>
<proteinExistence type="predicted"/>
<evidence type="ECO:0000313" key="12">
    <source>
        <dbReference type="Proteomes" id="UP000008871"/>
    </source>
</evidence>
<comment type="catalytic activity">
    <reaction evidence="9">
        <text>O-phospho-L-threonine + H(+) = (R)-1-aminopropan-2-yl phosphate + CO2</text>
        <dbReference type="Rhea" id="RHEA:11492"/>
        <dbReference type="ChEBI" id="CHEBI:15378"/>
        <dbReference type="ChEBI" id="CHEBI:16526"/>
        <dbReference type="ChEBI" id="CHEBI:58563"/>
        <dbReference type="ChEBI" id="CHEBI:58675"/>
        <dbReference type="EC" id="4.1.1.81"/>
    </reaction>
</comment>
<dbReference type="GO" id="GO:0009236">
    <property type="term" value="P:cobalamin biosynthetic process"/>
    <property type="evidence" value="ECO:0007669"/>
    <property type="project" value="UniProtKB-UniPathway"/>
</dbReference>
<keyword evidence="12" id="KW-1185">Reference proteome</keyword>
<dbReference type="RefSeq" id="WP_011589650.1">
    <property type="nucleotide sequence ID" value="NC_008260.1"/>
</dbReference>
<dbReference type="SUPFAM" id="SSF53383">
    <property type="entry name" value="PLP-dependent transferases"/>
    <property type="match status" value="1"/>
</dbReference>
<protein>
    <recommendedName>
        <fullName evidence="4">threonine-phosphate decarboxylase</fullName>
        <ecNumber evidence="4">4.1.1.81</ecNumber>
    </recommendedName>
    <alternativeName>
        <fullName evidence="8">L-threonine-O-3-phosphate decarboxylase</fullName>
    </alternativeName>
</protein>
<dbReference type="UniPathway" id="UPA00148"/>
<gene>
    <name evidence="11" type="primary">cobC</name>
    <name evidence="11" type="ordered locus">ABO_2376</name>
</gene>
<dbReference type="NCBIfam" id="TIGR01140">
    <property type="entry name" value="L_thr_O3P_dcar"/>
    <property type="match status" value="1"/>
</dbReference>
<dbReference type="Gene3D" id="3.90.1150.10">
    <property type="entry name" value="Aspartate Aminotransferase, domain 1"/>
    <property type="match status" value="1"/>
</dbReference>
<dbReference type="InterPro" id="IPR015422">
    <property type="entry name" value="PyrdxlP-dep_Trfase_small"/>
</dbReference>
<dbReference type="InterPro" id="IPR005860">
    <property type="entry name" value="CobD"/>
</dbReference>
<dbReference type="InterPro" id="IPR015424">
    <property type="entry name" value="PyrdxlP-dep_Trfase"/>
</dbReference>
<evidence type="ECO:0000256" key="2">
    <source>
        <dbReference type="ARBA" id="ARBA00003444"/>
    </source>
</evidence>
<dbReference type="PANTHER" id="PTHR42885:SF1">
    <property type="entry name" value="THREONINE-PHOSPHATE DECARBOXYLASE"/>
    <property type="match status" value="1"/>
</dbReference>
<evidence type="ECO:0000256" key="8">
    <source>
        <dbReference type="ARBA" id="ARBA00029996"/>
    </source>
</evidence>
<feature type="domain" description="Aminotransferase class I/classII large" evidence="10">
    <location>
        <begin position="70"/>
        <end position="320"/>
    </location>
</feature>
<evidence type="ECO:0000256" key="1">
    <source>
        <dbReference type="ARBA" id="ARBA00001933"/>
    </source>
</evidence>
<reference evidence="11 12" key="1">
    <citation type="journal article" date="2006" name="Nat. Biotechnol.">
        <title>Genome sequence of the ubiquitous hydrocarbon-degrading marine bacterium Alcanivorax borkumensis.</title>
        <authorList>
            <person name="Schneiker S."/>
            <person name="Martins dos Santos V.A.P."/>
            <person name="Bartels D."/>
            <person name="Bekel T."/>
            <person name="Brecht M."/>
            <person name="Buhrmester J."/>
            <person name="Chernikova T.N."/>
            <person name="Denaro R."/>
            <person name="Ferrer M."/>
            <person name="Gertler C."/>
            <person name="Goesmann A."/>
            <person name="Golyshina O.V."/>
            <person name="Kaminski F."/>
            <person name="Khachane A.N."/>
            <person name="Lang S."/>
            <person name="Linke B."/>
            <person name="McHardy A.C."/>
            <person name="Meyer F."/>
            <person name="Nechitaylo T."/>
            <person name="Puehler A."/>
            <person name="Regenhardt D."/>
            <person name="Rupp O."/>
            <person name="Sabirova J.S."/>
            <person name="Selbitschka W."/>
            <person name="Yakimov M.M."/>
            <person name="Timmis K.N."/>
            <person name="Vorhoelter F.-J."/>
            <person name="Weidner S."/>
            <person name="Kaiser O."/>
            <person name="Golyshin P.N."/>
        </authorList>
    </citation>
    <scope>NUCLEOTIDE SEQUENCE [LARGE SCALE GENOMIC DNA]</scope>
    <source>
        <strain evidence="12">ATCC 700651 / DSM 11573 / NCIMB 13689 / SK2</strain>
    </source>
</reference>
<evidence type="ECO:0000313" key="11">
    <source>
        <dbReference type="EMBL" id="CAL17824.1"/>
    </source>
</evidence>
<dbReference type="CDD" id="cd00609">
    <property type="entry name" value="AAT_like"/>
    <property type="match status" value="1"/>
</dbReference>
<dbReference type="AlphaFoldDB" id="Q0VLX4"/>
<comment type="cofactor">
    <cofactor evidence="1">
        <name>pyridoxal 5'-phosphate</name>
        <dbReference type="ChEBI" id="CHEBI:597326"/>
    </cofactor>
</comment>
<dbReference type="STRING" id="393595.ABO_2376"/>
<evidence type="ECO:0000256" key="7">
    <source>
        <dbReference type="ARBA" id="ARBA00023239"/>
    </source>
</evidence>
<dbReference type="KEGG" id="abo:ABO_2376"/>
<comment type="function">
    <text evidence="2">Decarboxylates L-threonine-O-3-phosphate to yield (R)-1-amino-2-propanol O-2-phosphate, the precursor for the linkage between the nucleotide loop and the corrin ring in cobalamin.</text>
</comment>
<dbReference type="EMBL" id="AM286690">
    <property type="protein sequence ID" value="CAL17824.1"/>
    <property type="molecule type" value="Genomic_DNA"/>
</dbReference>
<dbReference type="PROSITE" id="PS00105">
    <property type="entry name" value="AA_TRANSFER_CLASS_1"/>
    <property type="match status" value="1"/>
</dbReference>
<keyword evidence="7" id="KW-0456">Lyase</keyword>
<dbReference type="GO" id="GO:0048472">
    <property type="term" value="F:threonine-phosphate decarboxylase activity"/>
    <property type="evidence" value="ECO:0007669"/>
    <property type="project" value="UniProtKB-EC"/>
</dbReference>
<dbReference type="EC" id="4.1.1.81" evidence="4"/>
<dbReference type="InterPro" id="IPR004838">
    <property type="entry name" value="NHTrfase_class1_PyrdxlP-BS"/>
</dbReference>
<evidence type="ECO:0000259" key="10">
    <source>
        <dbReference type="Pfam" id="PF00155"/>
    </source>
</evidence>
<sequence>MSVAKLDHGGGVHNAARRWGIPPHHWLDLSTGISPWSWPVPAVPEHVWRRLPEDDDGLVDICREVLALPSNADCLPVPGSQAALQTLPLLRPRCRVGVPAVGYAEHAQAWARAGHEVIPLAYDRIEATLATLDVLVCINPNNPTGKLTDSETLLGWHQQLLKRGGWLVVDEAFLDATEGQSLAPLSDRAGLIVLRSLGKFYGLAGLRAGLVTATPDLCSQMAQRLGPWAVNHPARFVMAKALTDADWKQRQYQRITTAHQRLLTVLSDAGLQAEGDCGLFAWCKTDKANALAEALARQGVLVRLFPDVPALRFGLPGHDRGWTQLAAAL</sequence>
<dbReference type="InterPro" id="IPR004839">
    <property type="entry name" value="Aminotransferase_I/II_large"/>
</dbReference>
<evidence type="ECO:0000256" key="6">
    <source>
        <dbReference type="ARBA" id="ARBA00022898"/>
    </source>
</evidence>
<dbReference type="GO" id="GO:0030170">
    <property type="term" value="F:pyridoxal phosphate binding"/>
    <property type="evidence" value="ECO:0007669"/>
    <property type="project" value="InterPro"/>
</dbReference>
<dbReference type="eggNOG" id="COG0079">
    <property type="taxonomic scope" value="Bacteria"/>
</dbReference>
<comment type="pathway">
    <text evidence="3">Cofactor biosynthesis; adenosylcobalamin biosynthesis.</text>
</comment>
<organism evidence="11 12">
    <name type="scientific">Alcanivorax borkumensis (strain ATCC 700651 / DSM 11573 / NCIMB 13689 / SK2)</name>
    <dbReference type="NCBI Taxonomy" id="393595"/>
    <lineage>
        <taxon>Bacteria</taxon>
        <taxon>Pseudomonadati</taxon>
        <taxon>Pseudomonadota</taxon>
        <taxon>Gammaproteobacteria</taxon>
        <taxon>Oceanospirillales</taxon>
        <taxon>Alcanivoracaceae</taxon>
        <taxon>Alcanivorax</taxon>
    </lineage>
</organism>
<evidence type="ECO:0000256" key="4">
    <source>
        <dbReference type="ARBA" id="ARBA00012285"/>
    </source>
</evidence>
<accession>Q0VLX4</accession>
<keyword evidence="5" id="KW-0169">Cobalamin biosynthesis</keyword>
<dbReference type="PANTHER" id="PTHR42885">
    <property type="entry name" value="HISTIDINOL-PHOSPHATE AMINOTRANSFERASE-RELATED"/>
    <property type="match status" value="1"/>
</dbReference>
<dbReference type="HOGENOM" id="CLU_017584_3_4_6"/>
<dbReference type="Gene3D" id="3.40.640.10">
    <property type="entry name" value="Type I PLP-dependent aspartate aminotransferase-like (Major domain)"/>
    <property type="match status" value="1"/>
</dbReference>
<dbReference type="InterPro" id="IPR015421">
    <property type="entry name" value="PyrdxlP-dep_Trfase_major"/>
</dbReference>